<dbReference type="SUPFAM" id="SSF51445">
    <property type="entry name" value="(Trans)glycosidases"/>
    <property type="match status" value="1"/>
</dbReference>
<dbReference type="EC" id="3.2.1.51" evidence="3"/>
<gene>
    <name evidence="8" type="ORF">NV381_16210</name>
</gene>
<dbReference type="PIRSF" id="PIRSF001092">
    <property type="entry name" value="Alpha-L-fucosidase"/>
    <property type="match status" value="1"/>
</dbReference>
<evidence type="ECO:0000256" key="2">
    <source>
        <dbReference type="ARBA" id="ARBA00007951"/>
    </source>
</evidence>
<evidence type="ECO:0000256" key="6">
    <source>
        <dbReference type="ARBA" id="ARBA00023295"/>
    </source>
</evidence>
<organism evidence="8 9">
    <name type="scientific">Paenibacillus radicis</name>
    <name type="common">ex Xue et al. 2023</name>
    <dbReference type="NCBI Taxonomy" id="2972489"/>
    <lineage>
        <taxon>Bacteria</taxon>
        <taxon>Bacillati</taxon>
        <taxon>Bacillota</taxon>
        <taxon>Bacilli</taxon>
        <taxon>Bacillales</taxon>
        <taxon>Paenibacillaceae</taxon>
        <taxon>Paenibacillus</taxon>
    </lineage>
</organism>
<sequence>MIPSYLKGYEELYAEDPHEAGLAWFRDAELGMSIHYGLYSLLCRGEWVMYHKKIHVAHYECLSDIFTAEYFNAEEIADLAVQSEMKYINFTTRHHDSFCLFETKETAFNSINSPAGRDFLKELAAACEKRGLGLFLYYSYGADWRHPYFLSNEVGIPWSRPPYRKTEPSYLYKEEKDFQHYIAFMHAQIRELLTNYGVIAGIWFDAIVPCYFRPDLFPVGETYNLVRSLQPQCLISFKQGVTGTEDFMSQEMQFVPLEVLLSKTGASQEAIDRSNEVLRKHKNKRNEVCTVMQKKGWGYVNYVKHICADEAMLRLRYAAEKNCNLLLNTGPYPDGTIPPEDVSVFKELGRRIRRHGTFQ</sequence>
<protein>
    <recommendedName>
        <fullName evidence="3">alpha-L-fucosidase</fullName>
        <ecNumber evidence="3">3.2.1.51</ecNumber>
    </recommendedName>
</protein>
<keyword evidence="5" id="KW-0378">Hydrolase</keyword>
<proteinExistence type="inferred from homology"/>
<evidence type="ECO:0000256" key="3">
    <source>
        <dbReference type="ARBA" id="ARBA00012662"/>
    </source>
</evidence>
<dbReference type="Gene3D" id="3.20.20.80">
    <property type="entry name" value="Glycosidases"/>
    <property type="match status" value="1"/>
</dbReference>
<evidence type="ECO:0000313" key="8">
    <source>
        <dbReference type="EMBL" id="MCR8632747.1"/>
    </source>
</evidence>
<accession>A0ABT1YHT3</accession>
<keyword evidence="9" id="KW-1185">Reference proteome</keyword>
<dbReference type="InterPro" id="IPR016286">
    <property type="entry name" value="FUC_metazoa-typ"/>
</dbReference>
<comment type="function">
    <text evidence="1">Alpha-L-fucosidase is responsible for hydrolyzing the alpha-1,6-linked fucose joined to the reducing-end N-acetylglucosamine of the carbohydrate moieties of glycoproteins.</text>
</comment>
<evidence type="ECO:0000256" key="1">
    <source>
        <dbReference type="ARBA" id="ARBA00004071"/>
    </source>
</evidence>
<dbReference type="InterPro" id="IPR000933">
    <property type="entry name" value="Glyco_hydro_29"/>
</dbReference>
<dbReference type="PANTHER" id="PTHR10030:SF37">
    <property type="entry name" value="ALPHA-L-FUCOSIDASE-RELATED"/>
    <property type="match status" value="1"/>
</dbReference>
<dbReference type="SMART" id="SM00812">
    <property type="entry name" value="Alpha_L_fucos"/>
    <property type="match status" value="1"/>
</dbReference>
<comment type="caution">
    <text evidence="8">The sequence shown here is derived from an EMBL/GenBank/DDBJ whole genome shotgun (WGS) entry which is preliminary data.</text>
</comment>
<keyword evidence="4" id="KW-0732">Signal</keyword>
<feature type="domain" description="Glycoside hydrolase family 29 N-terminal" evidence="7">
    <location>
        <begin position="22"/>
        <end position="356"/>
    </location>
</feature>
<dbReference type="InterPro" id="IPR057739">
    <property type="entry name" value="Glyco_hydro_29_N"/>
</dbReference>
<dbReference type="InterPro" id="IPR017853">
    <property type="entry name" value="GH"/>
</dbReference>
<name>A0ABT1YHT3_9BACL</name>
<evidence type="ECO:0000313" key="9">
    <source>
        <dbReference type="Proteomes" id="UP001300012"/>
    </source>
</evidence>
<dbReference type="PANTHER" id="PTHR10030">
    <property type="entry name" value="ALPHA-L-FUCOSIDASE"/>
    <property type="match status" value="1"/>
</dbReference>
<evidence type="ECO:0000256" key="5">
    <source>
        <dbReference type="ARBA" id="ARBA00022801"/>
    </source>
</evidence>
<comment type="similarity">
    <text evidence="2">Belongs to the glycosyl hydrolase 29 family.</text>
</comment>
<dbReference type="Pfam" id="PF01120">
    <property type="entry name" value="Alpha_L_fucos"/>
    <property type="match status" value="1"/>
</dbReference>
<dbReference type="EMBL" id="JANQBD010000011">
    <property type="protein sequence ID" value="MCR8632747.1"/>
    <property type="molecule type" value="Genomic_DNA"/>
</dbReference>
<keyword evidence="6" id="KW-0326">Glycosidase</keyword>
<evidence type="ECO:0000256" key="4">
    <source>
        <dbReference type="ARBA" id="ARBA00022729"/>
    </source>
</evidence>
<evidence type="ECO:0000259" key="7">
    <source>
        <dbReference type="Pfam" id="PF01120"/>
    </source>
</evidence>
<dbReference type="RefSeq" id="WP_258214334.1">
    <property type="nucleotide sequence ID" value="NZ_JANQBD010000011.1"/>
</dbReference>
<reference evidence="8 9" key="1">
    <citation type="submission" date="2022-08" db="EMBL/GenBank/DDBJ databases">
        <title>Paenibacillus endoradicis sp. nov., Paenibacillus radicibacter sp. nov and Paenibacillus pararadicis sp. nov., three cold-adapted plant growth-promoting bacteria isolated from root of Larix gmelinii in Great Khingan.</title>
        <authorList>
            <person name="Xue H."/>
        </authorList>
    </citation>
    <scope>NUCLEOTIDE SEQUENCE [LARGE SCALE GENOMIC DNA]</scope>
    <source>
        <strain evidence="8 9">N5-1-1-5</strain>
    </source>
</reference>
<dbReference type="Proteomes" id="UP001300012">
    <property type="component" value="Unassembled WGS sequence"/>
</dbReference>